<feature type="transmembrane region" description="Helical" evidence="1">
    <location>
        <begin position="186"/>
        <end position="205"/>
    </location>
</feature>
<keyword evidence="1" id="KW-0472">Membrane</keyword>
<protein>
    <submittedName>
        <fullName evidence="2">Uncharacterized protein</fullName>
    </submittedName>
</protein>
<keyword evidence="1" id="KW-1133">Transmembrane helix</keyword>
<evidence type="ECO:0000313" key="2">
    <source>
        <dbReference type="EMBL" id="GIG16042.1"/>
    </source>
</evidence>
<gene>
    <name evidence="2" type="ORF">Cme02nite_43740</name>
</gene>
<organism evidence="2 3">
    <name type="scientific">Catellatospora methionotrophica</name>
    <dbReference type="NCBI Taxonomy" id="121620"/>
    <lineage>
        <taxon>Bacteria</taxon>
        <taxon>Bacillati</taxon>
        <taxon>Actinomycetota</taxon>
        <taxon>Actinomycetes</taxon>
        <taxon>Micromonosporales</taxon>
        <taxon>Micromonosporaceae</taxon>
        <taxon>Catellatospora</taxon>
    </lineage>
</organism>
<comment type="caution">
    <text evidence="2">The sequence shown here is derived from an EMBL/GenBank/DDBJ whole genome shotgun (WGS) entry which is preliminary data.</text>
</comment>
<feature type="transmembrane region" description="Helical" evidence="1">
    <location>
        <begin position="153"/>
        <end position="174"/>
    </location>
</feature>
<feature type="transmembrane region" description="Helical" evidence="1">
    <location>
        <begin position="80"/>
        <end position="105"/>
    </location>
</feature>
<name>A0A8J3LBI0_9ACTN</name>
<evidence type="ECO:0000313" key="3">
    <source>
        <dbReference type="Proteomes" id="UP000660339"/>
    </source>
</evidence>
<dbReference type="RefSeq" id="WP_166381675.1">
    <property type="nucleotide sequence ID" value="NZ_BAAATT010000038.1"/>
</dbReference>
<sequence length="371" mass="39050">MSSSTSGPIEYVGKADRKAGRNADRKAAKKTPGGGSRLGCLWSLLAVLGFFGAVIAYVRLGGYVRATLLGLACDLSACSVAGMTVAGWLIIATPAAMLLLTAVLWPRLAKRGRVALGIASAVVVLIAFTFLPGRERDLSDLVKGPGSEAAGDGIMWAFGGAGAALLFLLVLVYVGKAVPAVDRHYNTVATFGAVALMIAALPVAISKSDPTWVRAADVFPDELSMNGDRLVRTAVAEQRGCDGVLPDDKLLNLRNCYLTVRAVYTTDDSDAVATFRAVLYADDETADEVRDGLPRGLAPVGVTGGAITVMSTTREWVLIGTAGHADGHPIAEDERPWVLWPLRQVSYHFIGVQGGLLAEPDPAGEIHPRTR</sequence>
<proteinExistence type="predicted"/>
<keyword evidence="3" id="KW-1185">Reference proteome</keyword>
<evidence type="ECO:0000256" key="1">
    <source>
        <dbReference type="SAM" id="Phobius"/>
    </source>
</evidence>
<accession>A0A8J3LBI0</accession>
<dbReference type="AlphaFoldDB" id="A0A8J3LBI0"/>
<dbReference type="EMBL" id="BONJ01000024">
    <property type="protein sequence ID" value="GIG16042.1"/>
    <property type="molecule type" value="Genomic_DNA"/>
</dbReference>
<keyword evidence="1" id="KW-0812">Transmembrane</keyword>
<feature type="transmembrane region" description="Helical" evidence="1">
    <location>
        <begin position="39"/>
        <end position="60"/>
    </location>
</feature>
<reference evidence="2" key="1">
    <citation type="submission" date="2021-01" db="EMBL/GenBank/DDBJ databases">
        <title>Whole genome shotgun sequence of Catellatospora methionotrophica NBRC 14553.</title>
        <authorList>
            <person name="Komaki H."/>
            <person name="Tamura T."/>
        </authorList>
    </citation>
    <scope>NUCLEOTIDE SEQUENCE</scope>
    <source>
        <strain evidence="2">NBRC 14553</strain>
    </source>
</reference>
<feature type="transmembrane region" description="Helical" evidence="1">
    <location>
        <begin position="114"/>
        <end position="133"/>
    </location>
</feature>
<dbReference type="Proteomes" id="UP000660339">
    <property type="component" value="Unassembled WGS sequence"/>
</dbReference>